<reference evidence="2 3" key="1">
    <citation type="submission" date="2016-05" db="EMBL/GenBank/DDBJ databases">
        <title>First whole genome sequencing of Entamoeba histolytica HM1:IMSS-clone-6.</title>
        <authorList>
            <person name="Mukherjee Avik.K."/>
            <person name="Izumyama S."/>
            <person name="Nakada-Tsukui K."/>
            <person name="Nozaki T."/>
        </authorList>
    </citation>
    <scope>NUCLEOTIDE SEQUENCE [LARGE SCALE GENOMIC DNA]</scope>
    <source>
        <strain evidence="2 3">HM1:IMSS clone 6</strain>
    </source>
</reference>
<evidence type="ECO:0008006" key="4">
    <source>
        <dbReference type="Google" id="ProtNLM"/>
    </source>
</evidence>
<dbReference type="EMBL" id="BDEQ01000001">
    <property type="protein sequence ID" value="GAT93473.1"/>
    <property type="molecule type" value="Genomic_DNA"/>
</dbReference>
<accession>A0A5K1UZE0</accession>
<proteinExistence type="predicted"/>
<dbReference type="VEuPathDB" id="AmoebaDB:KM1_153400"/>
<evidence type="ECO:0000256" key="1">
    <source>
        <dbReference type="SAM" id="Phobius"/>
    </source>
</evidence>
<dbReference type="VEuPathDB" id="AmoebaDB:EHI5A_131860"/>
<dbReference type="VEuPathDB" id="AmoebaDB:EHI7A_082000"/>
<dbReference type="VEuPathDB" id="AmoebaDB:EHI8A_083830"/>
<name>A0A5K1UZE0_ENTHI</name>
<feature type="transmembrane region" description="Helical" evidence="1">
    <location>
        <begin position="38"/>
        <end position="60"/>
    </location>
</feature>
<organism evidence="2 3">
    <name type="scientific">Entamoeba histolytica</name>
    <dbReference type="NCBI Taxonomy" id="5759"/>
    <lineage>
        <taxon>Eukaryota</taxon>
        <taxon>Amoebozoa</taxon>
        <taxon>Evosea</taxon>
        <taxon>Archamoebae</taxon>
        <taxon>Mastigamoebida</taxon>
        <taxon>Entamoebidae</taxon>
        <taxon>Entamoeba</taxon>
    </lineage>
</organism>
<evidence type="ECO:0000313" key="2">
    <source>
        <dbReference type="EMBL" id="GAT93473.1"/>
    </source>
</evidence>
<keyword evidence="1" id="KW-0812">Transmembrane</keyword>
<evidence type="ECO:0000313" key="3">
    <source>
        <dbReference type="Proteomes" id="UP000078387"/>
    </source>
</evidence>
<keyword evidence="1" id="KW-1133">Transmembrane helix</keyword>
<keyword evidence="1" id="KW-0472">Membrane</keyword>
<dbReference type="VEuPathDB" id="AmoebaDB:EHI_131250"/>
<dbReference type="OMA" id="MPAFLIN"/>
<comment type="caution">
    <text evidence="2">The sequence shown here is derived from an EMBL/GenBank/DDBJ whole genome shotgun (WGS) entry which is preliminary data.</text>
</comment>
<dbReference type="Proteomes" id="UP000078387">
    <property type="component" value="Unassembled WGS sequence"/>
</dbReference>
<dbReference type="AlphaFoldDB" id="A0A5K1UZE0"/>
<sequence>MKDLLYMYEKDNPIIEDETYENNINLNSYFKNQYKVKLLIKLVLLISIIVSIMFGIIRVITLRRSYTCNSRYSTFFIETIPPPNIEITNTTQFYTFIDPTFKLEFNGTFIEKDNSRFFGGKIIYPEVTLNDSRFSLKAQFDHCDYQVFYKHYILCHTLRLRFSLNSVNISTIKPYPITISIKDPDPSYSMYFTDSFDCGCKSNFTMVLIPLNNQTTFYAKTKPTVICDNSSNINEQQKFINLTLQTFETENNFYPFIQQNLTILNQTKIFNPIIIETEIDNNNLTHISSKELNVTSTQLFGDTQIFEIIVGQNGTIGYITFYNKVTYQCYLERNKVFHFIAIPFVFDKIKNKIPSAFVASGIYNNHFDNINISILKSNLYKTTFSIHGSFIFYHELLPQIFINDKNTSIVNIIEPSILNFNQFLNYETGLVGSKEFIVEIRGYCDLNEIKKITIIIPECSNCQLIKYF</sequence>
<protein>
    <recommendedName>
        <fullName evidence="4">Transmembrane protein</fullName>
    </recommendedName>
</protein>
<gene>
    <name evidence="2" type="ORF">CL6EHI_131250</name>
</gene>